<dbReference type="GO" id="GO:0003723">
    <property type="term" value="F:RNA binding"/>
    <property type="evidence" value="ECO:0007669"/>
    <property type="project" value="InterPro"/>
</dbReference>
<dbReference type="AlphaFoldDB" id="A0AAF0TK01"/>
<dbReference type="Gene3D" id="1.25.40.10">
    <property type="entry name" value="Tetratricopeptide repeat domain"/>
    <property type="match status" value="1"/>
</dbReference>
<organism evidence="1 2">
    <name type="scientific">Solanum verrucosum</name>
    <dbReference type="NCBI Taxonomy" id="315347"/>
    <lineage>
        <taxon>Eukaryota</taxon>
        <taxon>Viridiplantae</taxon>
        <taxon>Streptophyta</taxon>
        <taxon>Embryophyta</taxon>
        <taxon>Tracheophyta</taxon>
        <taxon>Spermatophyta</taxon>
        <taxon>Magnoliopsida</taxon>
        <taxon>eudicotyledons</taxon>
        <taxon>Gunneridae</taxon>
        <taxon>Pentapetalae</taxon>
        <taxon>asterids</taxon>
        <taxon>lamiids</taxon>
        <taxon>Solanales</taxon>
        <taxon>Solanaceae</taxon>
        <taxon>Solanoideae</taxon>
        <taxon>Solaneae</taxon>
        <taxon>Solanum</taxon>
    </lineage>
</organism>
<dbReference type="PANTHER" id="PTHR47926">
    <property type="entry name" value="PENTATRICOPEPTIDE REPEAT-CONTAINING PROTEIN"/>
    <property type="match status" value="1"/>
</dbReference>
<evidence type="ECO:0000313" key="2">
    <source>
        <dbReference type="Proteomes" id="UP001234989"/>
    </source>
</evidence>
<proteinExistence type="predicted"/>
<evidence type="ECO:0000313" key="1">
    <source>
        <dbReference type="EMBL" id="WMV22146.1"/>
    </source>
</evidence>
<gene>
    <name evidence="1" type="ORF">MTR67_015531</name>
</gene>
<dbReference type="Proteomes" id="UP001234989">
    <property type="component" value="Chromosome 3"/>
</dbReference>
<dbReference type="GO" id="GO:0009451">
    <property type="term" value="P:RNA modification"/>
    <property type="evidence" value="ECO:0007669"/>
    <property type="project" value="InterPro"/>
</dbReference>
<keyword evidence="2" id="KW-1185">Reference proteome</keyword>
<reference evidence="1" key="1">
    <citation type="submission" date="2023-08" db="EMBL/GenBank/DDBJ databases">
        <title>A de novo genome assembly of Solanum verrucosum Schlechtendal, a Mexican diploid species geographically isolated from the other diploid A-genome species in potato relatives.</title>
        <authorList>
            <person name="Hosaka K."/>
        </authorList>
    </citation>
    <scope>NUCLEOTIDE SEQUENCE</scope>
    <source>
        <tissue evidence="1">Young leaves</tissue>
    </source>
</reference>
<accession>A0AAF0TK01</accession>
<dbReference type="EMBL" id="CP133614">
    <property type="protein sequence ID" value="WMV22146.1"/>
    <property type="molecule type" value="Genomic_DNA"/>
</dbReference>
<protein>
    <recommendedName>
        <fullName evidence="3">Pentatricopeptide repeat-containing protein</fullName>
    </recommendedName>
</protein>
<dbReference type="InterPro" id="IPR011990">
    <property type="entry name" value="TPR-like_helical_dom_sf"/>
</dbReference>
<dbReference type="InterPro" id="IPR046960">
    <property type="entry name" value="PPR_At4g14850-like_plant"/>
</dbReference>
<sequence length="152" mass="17015">MKDMPCEPDAALLGASRIQGNTELGEKAAEMIFRLEPWNAEICIPFQEEMSYTLKFKHTEQNGRKPPCLKIGVLSACGHTSLFDKGMEHFYSMARDYGIVTNTRQYTCIIDLLGRAGRLDDKQNLMIDMSCEPDVATWATLQGASRIHGTPN</sequence>
<dbReference type="PANTHER" id="PTHR47926:SF433">
    <property type="entry name" value="PENTATRICOPEPTIDE REPEAT-CONTAINING PROTEIN"/>
    <property type="match status" value="1"/>
</dbReference>
<name>A0AAF0TK01_SOLVR</name>
<evidence type="ECO:0008006" key="3">
    <source>
        <dbReference type="Google" id="ProtNLM"/>
    </source>
</evidence>